<feature type="compositionally biased region" description="Low complexity" evidence="1">
    <location>
        <begin position="203"/>
        <end position="216"/>
    </location>
</feature>
<gene>
    <name evidence="3" type="ORF">OJ962_19420</name>
</gene>
<keyword evidence="4" id="KW-1185">Reference proteome</keyword>
<comment type="caution">
    <text evidence="3">The sequence shown here is derived from an EMBL/GenBank/DDBJ whole genome shotgun (WGS) entry which is preliminary data.</text>
</comment>
<keyword evidence="2" id="KW-0732">Signal</keyword>
<evidence type="ECO:0000313" key="3">
    <source>
        <dbReference type="EMBL" id="MDA0139680.1"/>
    </source>
</evidence>
<evidence type="ECO:0000256" key="2">
    <source>
        <dbReference type="SAM" id="SignalP"/>
    </source>
</evidence>
<evidence type="ECO:0000313" key="4">
    <source>
        <dbReference type="Proteomes" id="UP001147700"/>
    </source>
</evidence>
<protein>
    <submittedName>
        <fullName evidence="3">Uncharacterized protein</fullName>
    </submittedName>
</protein>
<dbReference type="EMBL" id="JAPCID010000028">
    <property type="protein sequence ID" value="MDA0139680.1"/>
    <property type="molecule type" value="Genomic_DNA"/>
</dbReference>
<proteinExistence type="predicted"/>
<feature type="region of interest" description="Disordered" evidence="1">
    <location>
        <begin position="195"/>
        <end position="216"/>
    </location>
</feature>
<evidence type="ECO:0000256" key="1">
    <source>
        <dbReference type="SAM" id="MobiDB-lite"/>
    </source>
</evidence>
<accession>A0ABT4RM90</accession>
<sequence length="314" mass="33382">MAAATLAGLVAAPAHASEALHLDARGPDVASAPLAAGATYYARVSGTVSIWNLAQWSQPGDVCGSAESGPMYPSSGVTNGPVGFDAETIFAVPPGVPFENFRCVSAQIPMHVTTQTHGGFHIGVDGQFTHAEPIGGPFAVPRADHTYTYRLTGTGRPAVFRFEDNPTSDNYGRFRITILSEAECQAENCIGAATAPPPPVLPTAPSSPTTPATTTPQAAVRNATGLLSVSTTRRCASRPYVRLRLRAPKGVTLRSAVIKYGKRTIRLSRAKLKRSIYLRSVSRNTFTVRITVTTTRGQTLKASRTFKRCASRAR</sequence>
<name>A0ABT4RM90_9ACTN</name>
<reference evidence="3" key="1">
    <citation type="submission" date="2022-10" db="EMBL/GenBank/DDBJ databases">
        <title>The WGS of Solirubrobacter sp. CPCC 204708.</title>
        <authorList>
            <person name="Jiang Z."/>
        </authorList>
    </citation>
    <scope>NUCLEOTIDE SEQUENCE</scope>
    <source>
        <strain evidence="3">CPCC 204708</strain>
    </source>
</reference>
<organism evidence="3 4">
    <name type="scientific">Solirubrobacter deserti</name>
    <dbReference type="NCBI Taxonomy" id="2282478"/>
    <lineage>
        <taxon>Bacteria</taxon>
        <taxon>Bacillati</taxon>
        <taxon>Actinomycetota</taxon>
        <taxon>Thermoleophilia</taxon>
        <taxon>Solirubrobacterales</taxon>
        <taxon>Solirubrobacteraceae</taxon>
        <taxon>Solirubrobacter</taxon>
    </lineage>
</organism>
<dbReference type="RefSeq" id="WP_202955621.1">
    <property type="nucleotide sequence ID" value="NZ_JAPCID010000028.1"/>
</dbReference>
<dbReference type="Proteomes" id="UP001147700">
    <property type="component" value="Unassembled WGS sequence"/>
</dbReference>
<feature type="chain" id="PRO_5047137211" evidence="2">
    <location>
        <begin position="17"/>
        <end position="314"/>
    </location>
</feature>
<feature type="signal peptide" evidence="2">
    <location>
        <begin position="1"/>
        <end position="16"/>
    </location>
</feature>